<accession>A0ACD5ZBB2</accession>
<name>A0ACD5ZBB2_AVESA</name>
<organism evidence="1 2">
    <name type="scientific">Avena sativa</name>
    <name type="common">Oat</name>
    <dbReference type="NCBI Taxonomy" id="4498"/>
    <lineage>
        <taxon>Eukaryota</taxon>
        <taxon>Viridiplantae</taxon>
        <taxon>Streptophyta</taxon>
        <taxon>Embryophyta</taxon>
        <taxon>Tracheophyta</taxon>
        <taxon>Spermatophyta</taxon>
        <taxon>Magnoliopsida</taxon>
        <taxon>Liliopsida</taxon>
        <taxon>Poales</taxon>
        <taxon>Poaceae</taxon>
        <taxon>BOP clade</taxon>
        <taxon>Pooideae</taxon>
        <taxon>Poodae</taxon>
        <taxon>Poeae</taxon>
        <taxon>Poeae Chloroplast Group 1 (Aveneae type)</taxon>
        <taxon>Aveninae</taxon>
        <taxon>Avena</taxon>
    </lineage>
</organism>
<protein>
    <submittedName>
        <fullName evidence="1">Uncharacterized protein</fullName>
    </submittedName>
</protein>
<proteinExistence type="predicted"/>
<dbReference type="EnsemblPlants" id="AVESA.00010b.r2.6DG1160210.1">
    <property type="protein sequence ID" value="AVESA.00010b.r2.6DG1160210.1.CDS.1"/>
    <property type="gene ID" value="AVESA.00010b.r2.6DG1160210"/>
</dbReference>
<reference evidence="1" key="1">
    <citation type="submission" date="2021-05" db="EMBL/GenBank/DDBJ databases">
        <authorList>
            <person name="Scholz U."/>
            <person name="Mascher M."/>
            <person name="Fiebig A."/>
        </authorList>
    </citation>
    <scope>NUCLEOTIDE SEQUENCE [LARGE SCALE GENOMIC DNA]</scope>
</reference>
<dbReference type="Proteomes" id="UP001732700">
    <property type="component" value="Chromosome 6D"/>
</dbReference>
<sequence length="452" mass="49405">MRLRGADQMSRWPLDAARSRLWRLPVAAAFSTAPSSHGCPLHAELARRGVPAAASLAVYSRIRAATPPTAFTFSLLLAALASSSPAGCTGQAAPVAHAQALKCGALAHPVVTNSLLKLYCALGLLPCARRVFDSGAALDVASWNTMVSGYGKGGDLAAAREVFGRMPGRNLVSWSAMVDALVRAGEFGEALWVFDRMMFEGLKPDVVVLVSVLKACAHLGAVERGRWVHRYLETEGVLGRQRNVMVETALVDMYCKCGCMEEAWSVFDSVHCRDIVLWNSMIGGLAVNGHGERALELFRMMSEKGFRPNQSTFVAALCACTHTGRVDEGRDIFQSMRRHGIEPQREHYGCLADLFGRAGHVQEAETVLLDMPMEPHASQWGALMSSCRMHNDISVGERVGKRLIELEPHHGGRYAILFNLYVANGRWEDARAIRLMLEEKGAKKEAGLSFRE</sequence>
<evidence type="ECO:0000313" key="2">
    <source>
        <dbReference type="Proteomes" id="UP001732700"/>
    </source>
</evidence>
<reference evidence="1" key="2">
    <citation type="submission" date="2025-09" db="UniProtKB">
        <authorList>
            <consortium name="EnsemblPlants"/>
        </authorList>
    </citation>
    <scope>IDENTIFICATION</scope>
</reference>
<evidence type="ECO:0000313" key="1">
    <source>
        <dbReference type="EnsemblPlants" id="AVESA.00010b.r2.6DG1160210.1.CDS.1"/>
    </source>
</evidence>
<keyword evidence="2" id="KW-1185">Reference proteome</keyword>